<dbReference type="GO" id="GO:0005737">
    <property type="term" value="C:cytoplasm"/>
    <property type="evidence" value="ECO:0007669"/>
    <property type="project" value="TreeGrafter"/>
</dbReference>
<dbReference type="EMBL" id="HBGT01026939">
    <property type="protein sequence ID" value="CAD9437891.1"/>
    <property type="molecule type" value="Transcribed_RNA"/>
</dbReference>
<dbReference type="AlphaFoldDB" id="A0A7S2G949"/>
<feature type="chain" id="PRO_5031313372" description="Cystatin domain-containing protein" evidence="4">
    <location>
        <begin position="17"/>
        <end position="120"/>
    </location>
</feature>
<dbReference type="PANTHER" id="PTHR46186:SF2">
    <property type="entry name" value="CYSTATIN"/>
    <property type="match status" value="1"/>
</dbReference>
<comment type="similarity">
    <text evidence="1">Belongs to the cystatin family.</text>
</comment>
<proteinExistence type="inferred from homology"/>
<dbReference type="PROSITE" id="PS00287">
    <property type="entry name" value="CYSTATIN"/>
    <property type="match status" value="1"/>
</dbReference>
<feature type="domain" description="Cystatin" evidence="5">
    <location>
        <begin position="20"/>
        <end position="116"/>
    </location>
</feature>
<dbReference type="InterPro" id="IPR000010">
    <property type="entry name" value="Cystatin_dom"/>
</dbReference>
<organism evidence="6">
    <name type="scientific">Florenciella parvula</name>
    <dbReference type="NCBI Taxonomy" id="236787"/>
    <lineage>
        <taxon>Eukaryota</taxon>
        <taxon>Sar</taxon>
        <taxon>Stramenopiles</taxon>
        <taxon>Ochrophyta</taxon>
        <taxon>Dictyochophyceae</taxon>
        <taxon>Florenciellales</taxon>
        <taxon>Florenciella</taxon>
    </lineage>
</organism>
<dbReference type="GO" id="GO:0004869">
    <property type="term" value="F:cysteine-type endopeptidase inhibitor activity"/>
    <property type="evidence" value="ECO:0007669"/>
    <property type="project" value="UniProtKB-KW"/>
</dbReference>
<accession>A0A7S2G949</accession>
<evidence type="ECO:0000256" key="3">
    <source>
        <dbReference type="ARBA" id="ARBA00022704"/>
    </source>
</evidence>
<evidence type="ECO:0000256" key="1">
    <source>
        <dbReference type="ARBA" id="ARBA00009403"/>
    </source>
</evidence>
<reference evidence="6" key="1">
    <citation type="submission" date="2021-01" db="EMBL/GenBank/DDBJ databases">
        <authorList>
            <person name="Corre E."/>
            <person name="Pelletier E."/>
            <person name="Niang G."/>
            <person name="Scheremetjew M."/>
            <person name="Finn R."/>
            <person name="Kale V."/>
            <person name="Holt S."/>
            <person name="Cochrane G."/>
            <person name="Meng A."/>
            <person name="Brown T."/>
            <person name="Cohen L."/>
        </authorList>
    </citation>
    <scope>NUCLEOTIDE SEQUENCE</scope>
    <source>
        <strain evidence="6">RCC1693</strain>
    </source>
</reference>
<evidence type="ECO:0000259" key="5">
    <source>
        <dbReference type="SMART" id="SM00043"/>
    </source>
</evidence>
<gene>
    <name evidence="6" type="ORF">FPAR1323_LOCUS14002</name>
</gene>
<keyword evidence="4" id="KW-0732">Signal</keyword>
<name>A0A7S2G949_9STRA</name>
<sequence length="120" mass="12580">MKVVALLSLLLAPAAAALGGMAGGLSNIDINDSRVQEAAELAVDRYDSEGGRLAARKCLGGKCFKVVSAQKQVVSGVKYVLDVQIQEPGGECELVHAEIIDQSWTKTFKVLDMTSGPCSA</sequence>
<evidence type="ECO:0000256" key="4">
    <source>
        <dbReference type="SAM" id="SignalP"/>
    </source>
</evidence>
<dbReference type="GO" id="GO:0005615">
    <property type="term" value="C:extracellular space"/>
    <property type="evidence" value="ECO:0007669"/>
    <property type="project" value="TreeGrafter"/>
</dbReference>
<dbReference type="SMART" id="SM00043">
    <property type="entry name" value="CY"/>
    <property type="match status" value="1"/>
</dbReference>
<dbReference type="Gene3D" id="3.10.450.10">
    <property type="match status" value="1"/>
</dbReference>
<dbReference type="GO" id="GO:0031982">
    <property type="term" value="C:vesicle"/>
    <property type="evidence" value="ECO:0007669"/>
    <property type="project" value="TreeGrafter"/>
</dbReference>
<evidence type="ECO:0000313" key="6">
    <source>
        <dbReference type="EMBL" id="CAD9437891.1"/>
    </source>
</evidence>
<dbReference type="InterPro" id="IPR018073">
    <property type="entry name" value="Prot_inh_cystat_CS"/>
</dbReference>
<keyword evidence="3" id="KW-0789">Thiol protease inhibitor</keyword>
<dbReference type="Pfam" id="PF00031">
    <property type="entry name" value="Cystatin"/>
    <property type="match status" value="1"/>
</dbReference>
<dbReference type="PANTHER" id="PTHR46186">
    <property type="entry name" value="CYSTATIN"/>
    <property type="match status" value="1"/>
</dbReference>
<feature type="signal peptide" evidence="4">
    <location>
        <begin position="1"/>
        <end position="16"/>
    </location>
</feature>
<evidence type="ECO:0000256" key="2">
    <source>
        <dbReference type="ARBA" id="ARBA00022690"/>
    </source>
</evidence>
<dbReference type="InterPro" id="IPR046350">
    <property type="entry name" value="Cystatin_sf"/>
</dbReference>
<keyword evidence="2" id="KW-0646">Protease inhibitor</keyword>
<dbReference type="CDD" id="cd00042">
    <property type="entry name" value="CY"/>
    <property type="match status" value="1"/>
</dbReference>
<protein>
    <recommendedName>
        <fullName evidence="5">Cystatin domain-containing protein</fullName>
    </recommendedName>
</protein>
<dbReference type="SUPFAM" id="SSF54403">
    <property type="entry name" value="Cystatin/monellin"/>
    <property type="match status" value="1"/>
</dbReference>